<name>A0AAV9DN41_ACOCL</name>
<reference evidence="4" key="2">
    <citation type="submission" date="2023-06" db="EMBL/GenBank/DDBJ databases">
        <authorList>
            <person name="Ma L."/>
            <person name="Liu K.-W."/>
            <person name="Li Z."/>
            <person name="Hsiao Y.-Y."/>
            <person name="Qi Y."/>
            <person name="Fu T."/>
            <person name="Tang G."/>
            <person name="Zhang D."/>
            <person name="Sun W.-H."/>
            <person name="Liu D.-K."/>
            <person name="Li Y."/>
            <person name="Chen G.-Z."/>
            <person name="Liu X.-D."/>
            <person name="Liao X.-Y."/>
            <person name="Jiang Y.-T."/>
            <person name="Yu X."/>
            <person name="Hao Y."/>
            <person name="Huang J."/>
            <person name="Zhao X.-W."/>
            <person name="Ke S."/>
            <person name="Chen Y.-Y."/>
            <person name="Wu W.-L."/>
            <person name="Hsu J.-L."/>
            <person name="Lin Y.-F."/>
            <person name="Huang M.-D."/>
            <person name="Li C.-Y."/>
            <person name="Huang L."/>
            <person name="Wang Z.-W."/>
            <person name="Zhao X."/>
            <person name="Zhong W.-Y."/>
            <person name="Peng D.-H."/>
            <person name="Ahmad S."/>
            <person name="Lan S."/>
            <person name="Zhang J.-S."/>
            <person name="Tsai W.-C."/>
            <person name="Van De Peer Y."/>
            <person name="Liu Z.-J."/>
        </authorList>
    </citation>
    <scope>NUCLEOTIDE SEQUENCE</scope>
    <source>
        <strain evidence="4">CP</strain>
        <tissue evidence="4">Leaves</tissue>
    </source>
</reference>
<evidence type="ECO:0000313" key="5">
    <source>
        <dbReference type="Proteomes" id="UP001180020"/>
    </source>
</evidence>
<evidence type="ECO:0000256" key="2">
    <source>
        <dbReference type="ARBA" id="ARBA00023002"/>
    </source>
</evidence>
<evidence type="ECO:0000256" key="3">
    <source>
        <dbReference type="SAM" id="MobiDB-lite"/>
    </source>
</evidence>
<organism evidence="4 5">
    <name type="scientific">Acorus calamus</name>
    <name type="common">Sweet flag</name>
    <dbReference type="NCBI Taxonomy" id="4465"/>
    <lineage>
        <taxon>Eukaryota</taxon>
        <taxon>Viridiplantae</taxon>
        <taxon>Streptophyta</taxon>
        <taxon>Embryophyta</taxon>
        <taxon>Tracheophyta</taxon>
        <taxon>Spermatophyta</taxon>
        <taxon>Magnoliopsida</taxon>
        <taxon>Liliopsida</taxon>
        <taxon>Acoraceae</taxon>
        <taxon>Acorus</taxon>
    </lineage>
</organism>
<dbReference type="PANTHER" id="PTHR43981:SF6">
    <property type="entry name" value="ALCOHOL DEHYDROGENASE-LIKE C-TERMINAL DOMAIN-CONTAINING PROTEIN"/>
    <property type="match status" value="1"/>
</dbReference>
<dbReference type="EMBL" id="JAUJYO010000012">
    <property type="protein sequence ID" value="KAK1301507.1"/>
    <property type="molecule type" value="Genomic_DNA"/>
</dbReference>
<protein>
    <submittedName>
        <fullName evidence="4">Uncharacterized protein</fullName>
    </submittedName>
</protein>
<proteinExistence type="predicted"/>
<dbReference type="GO" id="GO:0005739">
    <property type="term" value="C:mitochondrion"/>
    <property type="evidence" value="ECO:0007669"/>
    <property type="project" value="TreeGrafter"/>
</dbReference>
<dbReference type="SUPFAM" id="SSF51735">
    <property type="entry name" value="NAD(P)-binding Rossmann-fold domains"/>
    <property type="match status" value="1"/>
</dbReference>
<keyword evidence="5" id="KW-1185">Reference proteome</keyword>
<dbReference type="Gene3D" id="3.40.50.720">
    <property type="entry name" value="NAD(P)-binding Rossmann-like Domain"/>
    <property type="match status" value="1"/>
</dbReference>
<sequence>MGNPNPKNCGDSDIGRALIEAAKERKLQTIIIIEDKARNLEMIQELKALGGDIVVPEIYRKTWYMKRLVSELSPTVGLSFSDGYEATAVCKAVATGGTFLTHGKKLPKHIIYDGSTRKPIEWDAFTKEKKMKGLGIPRRVPTSEVGVGRRVKKRDTFDGGSRSKTIRDVTARKQISNRSGSAQDRDLKGGKDSKKEVAIKREMDVNKLENQERRNSTFIFARRKRTRVLHTRVGEAVLSHPLKPSVFTHRDQSEMQNAKGITDVALEVGKGLGRRNINCQMFGQSQVDVCSNSLEVNNVLSDKTIVNDFSEAYPKLGHQTDGHLTQEIGVTKDKARKPLQFNTIRWIMGPTGTIVSFSEESELQRLFVPSTCRKHYLVEK</sequence>
<dbReference type="PANTHER" id="PTHR43981">
    <property type="entry name" value="ENOYL-[ACYL-CARRIER-PROTEIN] REDUCTASE, MITOCHONDRIAL"/>
    <property type="match status" value="1"/>
</dbReference>
<feature type="region of interest" description="Disordered" evidence="3">
    <location>
        <begin position="174"/>
        <end position="193"/>
    </location>
</feature>
<keyword evidence="1" id="KW-0521">NADP</keyword>
<evidence type="ECO:0000256" key="1">
    <source>
        <dbReference type="ARBA" id="ARBA00022857"/>
    </source>
</evidence>
<keyword evidence="2" id="KW-0560">Oxidoreductase</keyword>
<dbReference type="AlphaFoldDB" id="A0AAV9DN41"/>
<gene>
    <name evidence="4" type="ORF">QJS10_CPB12g00092</name>
</gene>
<reference evidence="4" key="1">
    <citation type="journal article" date="2023" name="Nat. Commun.">
        <title>Diploid and tetraploid genomes of Acorus and the evolution of monocots.</title>
        <authorList>
            <person name="Ma L."/>
            <person name="Liu K.W."/>
            <person name="Li Z."/>
            <person name="Hsiao Y.Y."/>
            <person name="Qi Y."/>
            <person name="Fu T."/>
            <person name="Tang G.D."/>
            <person name="Zhang D."/>
            <person name="Sun W.H."/>
            <person name="Liu D.K."/>
            <person name="Li Y."/>
            <person name="Chen G.Z."/>
            <person name="Liu X.D."/>
            <person name="Liao X.Y."/>
            <person name="Jiang Y.T."/>
            <person name="Yu X."/>
            <person name="Hao Y."/>
            <person name="Huang J."/>
            <person name="Zhao X.W."/>
            <person name="Ke S."/>
            <person name="Chen Y.Y."/>
            <person name="Wu W.L."/>
            <person name="Hsu J.L."/>
            <person name="Lin Y.F."/>
            <person name="Huang M.D."/>
            <person name="Li C.Y."/>
            <person name="Huang L."/>
            <person name="Wang Z.W."/>
            <person name="Zhao X."/>
            <person name="Zhong W.Y."/>
            <person name="Peng D.H."/>
            <person name="Ahmad S."/>
            <person name="Lan S."/>
            <person name="Zhang J.S."/>
            <person name="Tsai W.C."/>
            <person name="Van de Peer Y."/>
            <person name="Liu Z.J."/>
        </authorList>
    </citation>
    <scope>NUCLEOTIDE SEQUENCE</scope>
    <source>
        <strain evidence="4">CP</strain>
    </source>
</reference>
<dbReference type="GO" id="GO:0006631">
    <property type="term" value="P:fatty acid metabolic process"/>
    <property type="evidence" value="ECO:0007669"/>
    <property type="project" value="TreeGrafter"/>
</dbReference>
<dbReference type="InterPro" id="IPR051034">
    <property type="entry name" value="Mito_Enoyl-ACP_Reductase"/>
</dbReference>
<accession>A0AAV9DN41</accession>
<dbReference type="GO" id="GO:0016491">
    <property type="term" value="F:oxidoreductase activity"/>
    <property type="evidence" value="ECO:0007669"/>
    <property type="project" value="UniProtKB-KW"/>
</dbReference>
<dbReference type="Proteomes" id="UP001180020">
    <property type="component" value="Unassembled WGS sequence"/>
</dbReference>
<feature type="compositionally biased region" description="Basic and acidic residues" evidence="3">
    <location>
        <begin position="183"/>
        <end position="193"/>
    </location>
</feature>
<evidence type="ECO:0000313" key="4">
    <source>
        <dbReference type="EMBL" id="KAK1301507.1"/>
    </source>
</evidence>
<dbReference type="InterPro" id="IPR036291">
    <property type="entry name" value="NAD(P)-bd_dom_sf"/>
</dbReference>
<comment type="caution">
    <text evidence="4">The sequence shown here is derived from an EMBL/GenBank/DDBJ whole genome shotgun (WGS) entry which is preliminary data.</text>
</comment>